<sequence length="509" mass="54670">MIPPSASSLLALSAVVSTAWAATTTDPVLEPQNFDVADALLDLGVDVNEIPALAEDSKRSTAGCAAACKSLKFLYGDAAVETKGEVAYEAFTSSYWSANQGDVDPQCIFKPSKAKDVSVVVLLSRLTQCPFAAKSGGHAAMAGASSAEGGITISFTNLKGISLSKDKKIASIEPGNTWGPVFEELSKSDVTVIGGRLSNIGVGGLTTGGGISYFSNLHGWACDNVDSYEVVLANGAIVKASAEKHKDLYWALRGGGNNFGLVVKFNLRTVPLPGGQMWGGNRAFTEDKFPELTKAVVGLVNNSPKDPKAGFWAVWGALNGTKLGIPTLYYAEPDGGDAEIWDEIDAITPMYYVISTKVDSGIVDFFKDIFFEKLPKVEKIPGIFPNIVVQGITTPQLKKMQTSGGNALGLDLCAMWLNKSDDEAIYKWMSDIMRKTKEESKARGVDNDYLYMNYASQFQDVVTNYGAENKAKLKGISKKYDPQQVFQVLQPGYFKLEGAPVPNSGYFSH</sequence>
<accession>A0ACD3ZF98</accession>
<organism evidence="1 2">
    <name type="scientific">Fusarium solani subsp. cucurbitae</name>
    <name type="common">Neocosmosporum cucurbitae</name>
    <dbReference type="NCBI Taxonomy" id="2747967"/>
    <lineage>
        <taxon>Eukaryota</taxon>
        <taxon>Fungi</taxon>
        <taxon>Dikarya</taxon>
        <taxon>Ascomycota</taxon>
        <taxon>Pezizomycotina</taxon>
        <taxon>Sordariomycetes</taxon>
        <taxon>Hypocreomycetidae</taxon>
        <taxon>Hypocreales</taxon>
        <taxon>Nectriaceae</taxon>
        <taxon>Fusarium</taxon>
        <taxon>Fusarium solani species complex</taxon>
    </lineage>
</organism>
<proteinExistence type="predicted"/>
<reference evidence="1" key="1">
    <citation type="submission" date="2021-11" db="EMBL/GenBank/DDBJ databases">
        <title>Fusarium solani-melongenae Genome sequencing and assembly.</title>
        <authorList>
            <person name="Xie S."/>
            <person name="Huang L."/>
            <person name="Zhang X."/>
        </authorList>
    </citation>
    <scope>NUCLEOTIDE SEQUENCE</scope>
    <source>
        <strain evidence="1">CRI 24-3</strain>
    </source>
</reference>
<evidence type="ECO:0000313" key="1">
    <source>
        <dbReference type="EMBL" id="UPK99881.1"/>
    </source>
</evidence>
<evidence type="ECO:0000313" key="2">
    <source>
        <dbReference type="Proteomes" id="UP000830768"/>
    </source>
</evidence>
<keyword evidence="2" id="KW-1185">Reference proteome</keyword>
<gene>
    <name evidence="1" type="ORF">LCI18_010816</name>
</gene>
<dbReference type="Proteomes" id="UP000830768">
    <property type="component" value="Chromosome 9"/>
</dbReference>
<name>A0ACD3ZF98_FUSSC</name>
<dbReference type="EMBL" id="CP090037">
    <property type="protein sequence ID" value="UPK99881.1"/>
    <property type="molecule type" value="Genomic_DNA"/>
</dbReference>
<protein>
    <submittedName>
        <fullName evidence="1">Uncharacterized protein</fullName>
    </submittedName>
</protein>